<accession>A0A5N4BL53</accession>
<sequence>MKILFSFLVFLSVTDFYAQSLRNFSVPNGYTKIAEAKGDLDKDGKDEVVLVFDTNIKASDNQNPEGTSDYQRVFYILKKENSGLKVWKENSAILFSSGFGFYPSDNTLTINIKNNSLIIEQLFFTNSRHTQQYKHTFRFQNGDFYLIGLHDHFEDTCDFSFTNEINFSTGKVIVDREYSSCDDETKVPENLHKEFTHKFPLIKMNDFFIGDHNFRLPGLKDDFVF</sequence>
<organism evidence="1 2">
    <name type="scientific">Chryseobacterium viscerum</name>
    <dbReference type="NCBI Taxonomy" id="1037377"/>
    <lineage>
        <taxon>Bacteria</taxon>
        <taxon>Pseudomonadati</taxon>
        <taxon>Bacteroidota</taxon>
        <taxon>Flavobacteriia</taxon>
        <taxon>Flavobacteriales</taxon>
        <taxon>Weeksellaceae</taxon>
        <taxon>Chryseobacterium group</taxon>
        <taxon>Chryseobacterium</taxon>
    </lineage>
</organism>
<reference evidence="1 2" key="1">
    <citation type="journal article" date="2019" name="Stand. Genomic Sci.">
        <title>Draft Whole-Genome Sequence of a Novel Chryseobacterium viscerum Strain Isolated from Fresh Water at Dripping Springs, New Mexico.</title>
        <authorList>
            <person name="Kyndt J.A."/>
            <person name="Moore T.C."/>
        </authorList>
    </citation>
    <scope>NUCLEOTIDE SEQUENCE [LARGE SCALE GENOMIC DNA]</scope>
    <source>
        <strain evidence="1 2">DPS</strain>
    </source>
</reference>
<gene>
    <name evidence="1" type="ORF">F8D52_19490</name>
</gene>
<evidence type="ECO:0008006" key="3">
    <source>
        <dbReference type="Google" id="ProtNLM"/>
    </source>
</evidence>
<comment type="caution">
    <text evidence="1">The sequence shown here is derived from an EMBL/GenBank/DDBJ whole genome shotgun (WGS) entry which is preliminary data.</text>
</comment>
<keyword evidence="2" id="KW-1185">Reference proteome</keyword>
<proteinExistence type="predicted"/>
<dbReference type="EMBL" id="VTPV01000013">
    <property type="protein sequence ID" value="KAB1229157.1"/>
    <property type="molecule type" value="Genomic_DNA"/>
</dbReference>
<protein>
    <recommendedName>
        <fullName evidence="3">VCBS repeat-containing protein</fullName>
    </recommendedName>
</protein>
<dbReference type="RefSeq" id="WP_152291005.1">
    <property type="nucleotide sequence ID" value="NZ_VTPV01000013.1"/>
</dbReference>
<evidence type="ECO:0000313" key="1">
    <source>
        <dbReference type="EMBL" id="KAB1229157.1"/>
    </source>
</evidence>
<evidence type="ECO:0000313" key="2">
    <source>
        <dbReference type="Proteomes" id="UP000326384"/>
    </source>
</evidence>
<name>A0A5N4BL53_9FLAO</name>
<dbReference type="Proteomes" id="UP000326384">
    <property type="component" value="Unassembled WGS sequence"/>
</dbReference>